<organism evidence="1 2">
    <name type="scientific">Anaeramoeba ignava</name>
    <name type="common">Anaerobic marine amoeba</name>
    <dbReference type="NCBI Taxonomy" id="1746090"/>
    <lineage>
        <taxon>Eukaryota</taxon>
        <taxon>Metamonada</taxon>
        <taxon>Anaeramoebidae</taxon>
        <taxon>Anaeramoeba</taxon>
    </lineage>
</organism>
<protein>
    <submittedName>
        <fullName evidence="1">Poly adp-ribose glycohydrolase</fullName>
    </submittedName>
</protein>
<dbReference type="AlphaFoldDB" id="A0A9Q0R9W4"/>
<keyword evidence="2" id="KW-1185">Reference proteome</keyword>
<name>A0A9Q0R9W4_ANAIG</name>
<accession>A0A9Q0R9W4</accession>
<gene>
    <name evidence="1" type="ORF">M0811_01522</name>
</gene>
<dbReference type="EMBL" id="JAPDFW010000081">
    <property type="protein sequence ID" value="KAJ5072507.1"/>
    <property type="molecule type" value="Genomic_DNA"/>
</dbReference>
<dbReference type="Proteomes" id="UP001149090">
    <property type="component" value="Unassembled WGS sequence"/>
</dbReference>
<comment type="caution">
    <text evidence="1">The sequence shown here is derived from an EMBL/GenBank/DDBJ whole genome shotgun (WGS) entry which is preliminary data.</text>
</comment>
<evidence type="ECO:0000313" key="2">
    <source>
        <dbReference type="Proteomes" id="UP001149090"/>
    </source>
</evidence>
<proteinExistence type="predicted"/>
<reference evidence="1" key="1">
    <citation type="submission" date="2022-10" db="EMBL/GenBank/DDBJ databases">
        <title>Novel sulphate-reducing endosymbionts in the free-living metamonad Anaeramoeba.</title>
        <authorList>
            <person name="Jerlstrom-Hultqvist J."/>
            <person name="Cepicka I."/>
            <person name="Gallot-Lavallee L."/>
            <person name="Salas-Leiva D."/>
            <person name="Curtis B.A."/>
            <person name="Zahonova K."/>
            <person name="Pipaliya S."/>
            <person name="Dacks J."/>
            <person name="Roger A.J."/>
        </authorList>
    </citation>
    <scope>NUCLEOTIDE SEQUENCE</scope>
    <source>
        <strain evidence="1">BMAN</strain>
    </source>
</reference>
<sequence length="88" mass="10519">MQYYLLPNQETFHWEKINEILSNPITNSKELRESIEAIMETKKKLSGLKKFFANHIDQETHNKIFQKIIPFIISQIKRTEELFPEGKL</sequence>
<evidence type="ECO:0000313" key="1">
    <source>
        <dbReference type="EMBL" id="KAJ5072507.1"/>
    </source>
</evidence>